<evidence type="ECO:0000313" key="2">
    <source>
        <dbReference type="Proteomes" id="UP001177744"/>
    </source>
</evidence>
<reference evidence="1" key="1">
    <citation type="submission" date="2023-06" db="EMBL/GenBank/DDBJ databases">
        <title>Reference genome for the Northern bat (Eptesicus nilssonii), a most northern bat species.</title>
        <authorList>
            <person name="Laine V.N."/>
            <person name="Pulliainen A.T."/>
            <person name="Lilley T.M."/>
        </authorList>
    </citation>
    <scope>NUCLEOTIDE SEQUENCE</scope>
    <source>
        <strain evidence="1">BLF_Eptnil</strain>
        <tissue evidence="1">Kidney</tissue>
    </source>
</reference>
<dbReference type="Gene3D" id="2.20.70.30">
    <property type="entry name" value="Nascent polypeptide-associated complex domain"/>
    <property type="match status" value="1"/>
</dbReference>
<name>A0AA40LWX3_CNENI</name>
<dbReference type="InterPro" id="IPR038187">
    <property type="entry name" value="NAC_A/B_dom_sf"/>
</dbReference>
<proteinExistence type="predicted"/>
<dbReference type="PANTHER" id="PTHR10351">
    <property type="entry name" value="TRANSCRIPTION FACTOR BTF3 FAMILY MEMBER"/>
    <property type="match status" value="1"/>
</dbReference>
<dbReference type="Proteomes" id="UP001177744">
    <property type="component" value="Unassembled WGS sequence"/>
</dbReference>
<evidence type="ECO:0000313" key="1">
    <source>
        <dbReference type="EMBL" id="KAK1346604.1"/>
    </source>
</evidence>
<organism evidence="1 2">
    <name type="scientific">Cnephaeus nilssonii</name>
    <name type="common">Northern bat</name>
    <name type="synonym">Eptesicus nilssonii</name>
    <dbReference type="NCBI Taxonomy" id="3371016"/>
    <lineage>
        <taxon>Eukaryota</taxon>
        <taxon>Metazoa</taxon>
        <taxon>Chordata</taxon>
        <taxon>Craniata</taxon>
        <taxon>Vertebrata</taxon>
        <taxon>Euteleostomi</taxon>
        <taxon>Mammalia</taxon>
        <taxon>Eutheria</taxon>
        <taxon>Laurasiatheria</taxon>
        <taxon>Chiroptera</taxon>
        <taxon>Yangochiroptera</taxon>
        <taxon>Vespertilionidae</taxon>
        <taxon>Cnephaeus</taxon>
    </lineage>
</organism>
<dbReference type="InterPro" id="IPR039370">
    <property type="entry name" value="BTF3"/>
</dbReference>
<keyword evidence="2" id="KW-1185">Reference proteome</keyword>
<dbReference type="EMBL" id="JAULJE010000001">
    <property type="protein sequence ID" value="KAK1346604.1"/>
    <property type="molecule type" value="Genomic_DNA"/>
</dbReference>
<dbReference type="AlphaFoldDB" id="A0AA40LWX3"/>
<accession>A0AA40LWX3</accession>
<protein>
    <submittedName>
        <fullName evidence="1">Uncharacterized protein</fullName>
    </submittedName>
</protein>
<comment type="caution">
    <text evidence="1">The sequence shown here is derived from an EMBL/GenBank/DDBJ whole genome shotgun (WGS) entry which is preliminary data.</text>
</comment>
<sequence length="83" mass="9249">MNQEKLAKLRACVWIRGKGTVHRNKKVVHRTAIADGKKLQTGIEELNIIKGDGVHPYLFANIFAITGQAEAKQITEKLPEILS</sequence>
<feature type="non-terminal residue" evidence="1">
    <location>
        <position position="83"/>
    </location>
</feature>
<gene>
    <name evidence="1" type="ORF">QTO34_000463</name>
</gene>